<protein>
    <recommendedName>
        <fullName evidence="2">Glycosyltransferase 2-like domain-containing protein</fullName>
    </recommendedName>
</protein>
<dbReference type="SUPFAM" id="SSF53448">
    <property type="entry name" value="Nucleotide-diphospho-sugar transferases"/>
    <property type="match status" value="1"/>
</dbReference>
<feature type="domain" description="Glycosyltransferase 2-like" evidence="2">
    <location>
        <begin position="1"/>
        <end position="153"/>
    </location>
</feature>
<dbReference type="Pfam" id="PF00535">
    <property type="entry name" value="Glycos_transf_2"/>
    <property type="match status" value="1"/>
</dbReference>
<dbReference type="PANTHER" id="PTHR43685:SF2">
    <property type="entry name" value="GLYCOSYLTRANSFERASE 2-LIKE DOMAIN-CONTAINING PROTEIN"/>
    <property type="match status" value="1"/>
</dbReference>
<evidence type="ECO:0000256" key="1">
    <source>
        <dbReference type="SAM" id="Phobius"/>
    </source>
</evidence>
<gene>
    <name evidence="3" type="ORF">METZ01_LOCUS394114</name>
</gene>
<feature type="transmembrane region" description="Helical" evidence="1">
    <location>
        <begin position="259"/>
        <end position="280"/>
    </location>
</feature>
<sequence length="288" mass="32505">VVIPSYRSSHLTEVLASVLGLTPERLVVVDSSPVEPEPLDDGIRRVWSPKRLNPAEARNRGAQSLRSDYLLFIDSDVVLTDRARTFVREVLDDPDPGRDLVSGVYVTDRSRNGALDEFQNAVLRHRLLDRKRDATHHGSTSHLLIRRKVFEEVGGFNPELETDEDMEFMARCRWFGRKLSVEQRFEAVHLKRFSFRSLMADHLRKTFDAVTARRRYPGVYRDFGMNLGPLLWSTLLAGCLLPFVVLAGLSGVLPDGLSVSVSILLAGAPILLWPTVLRGVSSSTRWWS</sequence>
<keyword evidence="1" id="KW-1133">Transmembrane helix</keyword>
<dbReference type="AlphaFoldDB" id="A0A382V485"/>
<reference evidence="3" key="1">
    <citation type="submission" date="2018-05" db="EMBL/GenBank/DDBJ databases">
        <authorList>
            <person name="Lanie J.A."/>
            <person name="Ng W.-L."/>
            <person name="Kazmierczak K.M."/>
            <person name="Andrzejewski T.M."/>
            <person name="Davidsen T.M."/>
            <person name="Wayne K.J."/>
            <person name="Tettelin H."/>
            <person name="Glass J.I."/>
            <person name="Rusch D."/>
            <person name="Podicherti R."/>
            <person name="Tsui H.-C.T."/>
            <person name="Winkler M.E."/>
        </authorList>
    </citation>
    <scope>NUCLEOTIDE SEQUENCE</scope>
</reference>
<dbReference type="PANTHER" id="PTHR43685">
    <property type="entry name" value="GLYCOSYLTRANSFERASE"/>
    <property type="match status" value="1"/>
</dbReference>
<dbReference type="EMBL" id="UINC01149039">
    <property type="protein sequence ID" value="SVD41260.1"/>
    <property type="molecule type" value="Genomic_DNA"/>
</dbReference>
<proteinExistence type="predicted"/>
<accession>A0A382V485</accession>
<dbReference type="InterPro" id="IPR029044">
    <property type="entry name" value="Nucleotide-diphossugar_trans"/>
</dbReference>
<feature type="transmembrane region" description="Helical" evidence="1">
    <location>
        <begin position="230"/>
        <end position="253"/>
    </location>
</feature>
<keyword evidence="1" id="KW-0472">Membrane</keyword>
<keyword evidence="1" id="KW-0812">Transmembrane</keyword>
<name>A0A382V485_9ZZZZ</name>
<feature type="non-terminal residue" evidence="3">
    <location>
        <position position="288"/>
    </location>
</feature>
<feature type="non-terminal residue" evidence="3">
    <location>
        <position position="1"/>
    </location>
</feature>
<dbReference type="CDD" id="cd00761">
    <property type="entry name" value="Glyco_tranf_GTA_type"/>
    <property type="match status" value="1"/>
</dbReference>
<dbReference type="InterPro" id="IPR050834">
    <property type="entry name" value="Glycosyltransf_2"/>
</dbReference>
<evidence type="ECO:0000259" key="2">
    <source>
        <dbReference type="Pfam" id="PF00535"/>
    </source>
</evidence>
<organism evidence="3">
    <name type="scientific">marine metagenome</name>
    <dbReference type="NCBI Taxonomy" id="408172"/>
    <lineage>
        <taxon>unclassified sequences</taxon>
        <taxon>metagenomes</taxon>
        <taxon>ecological metagenomes</taxon>
    </lineage>
</organism>
<evidence type="ECO:0000313" key="3">
    <source>
        <dbReference type="EMBL" id="SVD41260.1"/>
    </source>
</evidence>
<dbReference type="InterPro" id="IPR001173">
    <property type="entry name" value="Glyco_trans_2-like"/>
</dbReference>
<dbReference type="Gene3D" id="3.90.550.10">
    <property type="entry name" value="Spore Coat Polysaccharide Biosynthesis Protein SpsA, Chain A"/>
    <property type="match status" value="1"/>
</dbReference>